<gene>
    <name evidence="2" type="ORF">niasHT_002679</name>
</gene>
<feature type="transmembrane region" description="Helical" evidence="1">
    <location>
        <begin position="47"/>
        <end position="66"/>
    </location>
</feature>
<proteinExistence type="predicted"/>
<keyword evidence="3" id="KW-1185">Reference proteome</keyword>
<accession>A0ABD2MF88</accession>
<dbReference type="Proteomes" id="UP001620626">
    <property type="component" value="Unassembled WGS sequence"/>
</dbReference>
<keyword evidence="1" id="KW-0472">Membrane</keyword>
<reference evidence="2 3" key="1">
    <citation type="submission" date="2024-10" db="EMBL/GenBank/DDBJ databases">
        <authorList>
            <person name="Kim D."/>
        </authorList>
    </citation>
    <scope>NUCLEOTIDE SEQUENCE [LARGE SCALE GENOMIC DNA]</scope>
    <source>
        <strain evidence="2">BH-2024</strain>
    </source>
</reference>
<evidence type="ECO:0000313" key="2">
    <source>
        <dbReference type="EMBL" id="KAL3126200.1"/>
    </source>
</evidence>
<keyword evidence="1" id="KW-1133">Transmembrane helix</keyword>
<protein>
    <submittedName>
        <fullName evidence="2">Uncharacterized protein</fullName>
    </submittedName>
</protein>
<name>A0ABD2MF88_9BILA</name>
<evidence type="ECO:0000313" key="3">
    <source>
        <dbReference type="Proteomes" id="UP001620626"/>
    </source>
</evidence>
<dbReference type="AlphaFoldDB" id="A0ABD2MF88"/>
<keyword evidence="1" id="KW-0812">Transmembrane</keyword>
<evidence type="ECO:0000256" key="1">
    <source>
        <dbReference type="SAM" id="Phobius"/>
    </source>
</evidence>
<sequence>MRAPTATDWKCTCHFGAKDKSMDNEQFVAPAPPVVKRKKGKSTSSRHGVGMPLMAIGLIIGILPLFRGAFLCRLNDVIEVNKF</sequence>
<organism evidence="2 3">
    <name type="scientific">Heterodera trifolii</name>
    <dbReference type="NCBI Taxonomy" id="157864"/>
    <lineage>
        <taxon>Eukaryota</taxon>
        <taxon>Metazoa</taxon>
        <taxon>Ecdysozoa</taxon>
        <taxon>Nematoda</taxon>
        <taxon>Chromadorea</taxon>
        <taxon>Rhabditida</taxon>
        <taxon>Tylenchina</taxon>
        <taxon>Tylenchomorpha</taxon>
        <taxon>Tylenchoidea</taxon>
        <taxon>Heteroderidae</taxon>
        <taxon>Heteroderinae</taxon>
        <taxon>Heterodera</taxon>
    </lineage>
</organism>
<comment type="caution">
    <text evidence="2">The sequence shown here is derived from an EMBL/GenBank/DDBJ whole genome shotgun (WGS) entry which is preliminary data.</text>
</comment>
<dbReference type="EMBL" id="JBICBT010000004">
    <property type="protein sequence ID" value="KAL3126200.1"/>
    <property type="molecule type" value="Genomic_DNA"/>
</dbReference>